<proteinExistence type="predicted"/>
<dbReference type="PANTHER" id="PTHR43284:SF1">
    <property type="entry name" value="ASPARAGINE SYNTHETASE"/>
    <property type="match status" value="1"/>
</dbReference>
<dbReference type="SUPFAM" id="SSF52402">
    <property type="entry name" value="Adenine nucleotide alpha hydrolases-like"/>
    <property type="match status" value="1"/>
</dbReference>
<dbReference type="EMBL" id="FNTV01000001">
    <property type="protein sequence ID" value="SED87516.1"/>
    <property type="molecule type" value="Genomic_DNA"/>
</dbReference>
<evidence type="ECO:0000313" key="5">
    <source>
        <dbReference type="EMBL" id="SED87516.1"/>
    </source>
</evidence>
<evidence type="ECO:0000256" key="2">
    <source>
        <dbReference type="ARBA" id="ARBA00012737"/>
    </source>
</evidence>
<reference evidence="5 6" key="1">
    <citation type="submission" date="2016-10" db="EMBL/GenBank/DDBJ databases">
        <authorList>
            <person name="de Groot N.N."/>
        </authorList>
    </citation>
    <scope>NUCLEOTIDE SEQUENCE [LARGE SCALE GENOMIC DNA]</scope>
    <source>
        <strain evidence="5 6">DSM 22274</strain>
    </source>
</reference>
<dbReference type="InterPro" id="IPR029055">
    <property type="entry name" value="Ntn_hydrolases_N"/>
</dbReference>
<dbReference type="GO" id="GO:0004066">
    <property type="term" value="F:asparagine synthase (glutamine-hydrolyzing) activity"/>
    <property type="evidence" value="ECO:0007669"/>
    <property type="project" value="UniProtKB-EC"/>
</dbReference>
<dbReference type="InterPro" id="IPR051786">
    <property type="entry name" value="ASN_synthetase/amidase"/>
</dbReference>
<evidence type="ECO:0000256" key="1">
    <source>
        <dbReference type="ARBA" id="ARBA00005187"/>
    </source>
</evidence>
<keyword evidence="3" id="KW-0061">Asparagine biosynthesis</keyword>
<dbReference type="Gene3D" id="3.40.50.620">
    <property type="entry name" value="HUPs"/>
    <property type="match status" value="1"/>
</dbReference>
<dbReference type="AlphaFoldDB" id="A0A1H5E910"/>
<name>A0A1H5E910_9MICC</name>
<comment type="pathway">
    <text evidence="1">Amino-acid biosynthesis; L-asparagine biosynthesis; L-asparagine from L-aspartate (L-Gln route): step 1/1.</text>
</comment>
<keyword evidence="3" id="KW-0028">Amino-acid biosynthesis</keyword>
<dbReference type="Gene3D" id="3.60.20.10">
    <property type="entry name" value="Glutamine Phosphoribosylpyrophosphate, subunit 1, domain 1"/>
    <property type="match status" value="1"/>
</dbReference>
<protein>
    <recommendedName>
        <fullName evidence="2">asparagine synthase (glutamine-hydrolyzing)</fullName>
        <ecNumber evidence="2">6.3.5.4</ecNumber>
    </recommendedName>
</protein>
<dbReference type="Proteomes" id="UP000182725">
    <property type="component" value="Unassembled WGS sequence"/>
</dbReference>
<sequence length="538" mass="60451">MPFESPILTRSQWRSHAISDSTTLWVIGDKSCDDQLSHLVNDGGSLAEGLRMVAGHFAAVVVGSEQTLLIEDPIRSFPLFYSVADTVVRISDDVAVLAGPDSGYDADYDSRVEFRHGACVAGTNTLYAGVHQVQAGEVVAIDATSGISQNFYRQMAYSSLHLEETAAVDAHFTAALDITMSRLLAHANGRQLVVPLSGGLDSRLLSVYLKDAGYENVVNFTYGTGKTREVLISEQVAAALGQKWLFCRYEEATIRSVWDTAETADFIKFTHAGASLPHIQDWYAVRWLKEEGLIDDDAIFLPGHTIVGNMHDESVLEAEHVSRSDIKELILAHHYTLQPDNSSAHKNQRLQEILDDFLDEINYDGTVESRLTALEHWNLRERQTKYINNSVRNYEFFGYDWALPMLDREVYLAWGDLHPTITRNRRWYEGYVNRRYSSSTGQDIGTFAPNDVPQSTRETVRRLLGTLGLLRPVERLITARAIQNHPMGFNWFVQGMTPAELFKFTRSGGNLLGAYADEFLTDTWNSHCRLFTPADSFH</sequence>
<comment type="catalytic activity">
    <reaction evidence="4">
        <text>L-aspartate + L-glutamine + ATP + H2O = L-asparagine + L-glutamate + AMP + diphosphate + H(+)</text>
        <dbReference type="Rhea" id="RHEA:12228"/>
        <dbReference type="ChEBI" id="CHEBI:15377"/>
        <dbReference type="ChEBI" id="CHEBI:15378"/>
        <dbReference type="ChEBI" id="CHEBI:29985"/>
        <dbReference type="ChEBI" id="CHEBI:29991"/>
        <dbReference type="ChEBI" id="CHEBI:30616"/>
        <dbReference type="ChEBI" id="CHEBI:33019"/>
        <dbReference type="ChEBI" id="CHEBI:58048"/>
        <dbReference type="ChEBI" id="CHEBI:58359"/>
        <dbReference type="ChEBI" id="CHEBI:456215"/>
        <dbReference type="EC" id="6.3.5.4"/>
    </reaction>
</comment>
<evidence type="ECO:0000313" key="6">
    <source>
        <dbReference type="Proteomes" id="UP000182725"/>
    </source>
</evidence>
<dbReference type="SUPFAM" id="SSF56235">
    <property type="entry name" value="N-terminal nucleophile aminohydrolases (Ntn hydrolases)"/>
    <property type="match status" value="1"/>
</dbReference>
<dbReference type="InterPro" id="IPR014729">
    <property type="entry name" value="Rossmann-like_a/b/a_fold"/>
</dbReference>
<evidence type="ECO:0000256" key="4">
    <source>
        <dbReference type="ARBA" id="ARBA00048741"/>
    </source>
</evidence>
<evidence type="ECO:0000256" key="3">
    <source>
        <dbReference type="ARBA" id="ARBA00022888"/>
    </source>
</evidence>
<accession>A0A1H5E910</accession>
<organism evidence="5 6">
    <name type="scientific">Arthrobacter alpinus</name>
    <dbReference type="NCBI Taxonomy" id="656366"/>
    <lineage>
        <taxon>Bacteria</taxon>
        <taxon>Bacillati</taxon>
        <taxon>Actinomycetota</taxon>
        <taxon>Actinomycetes</taxon>
        <taxon>Micrococcales</taxon>
        <taxon>Micrococcaceae</taxon>
        <taxon>Arthrobacter</taxon>
    </lineage>
</organism>
<gene>
    <name evidence="5" type="ORF">SAMN04489740_0180</name>
</gene>
<dbReference type="EC" id="6.3.5.4" evidence="2"/>
<dbReference type="PANTHER" id="PTHR43284">
    <property type="entry name" value="ASPARAGINE SYNTHETASE (GLUTAMINE-HYDROLYZING)"/>
    <property type="match status" value="1"/>
</dbReference>
<dbReference type="RefSeq" id="WP_074709705.1">
    <property type="nucleotide sequence ID" value="NZ_FNTV01000001.1"/>
</dbReference>
<dbReference type="GO" id="GO:0006529">
    <property type="term" value="P:asparagine biosynthetic process"/>
    <property type="evidence" value="ECO:0007669"/>
    <property type="project" value="UniProtKB-KW"/>
</dbReference>